<dbReference type="Pfam" id="PF08550">
    <property type="entry name" value="GATA_AreA"/>
    <property type="match status" value="1"/>
</dbReference>
<protein>
    <recommendedName>
        <fullName evidence="2">Nitrogen regulatory protein areA GATA-like domain-containing protein</fullName>
    </recommendedName>
</protein>
<sequence>MANYLPVLLVSANTSSIPDDNALTTAPCGQVDYLSHDWQEEDVWRSWRNMTRQKNEITNGLRLENASWRTWWKQRNKLKTISPETLNWLKDSDVTWLYGPLHTGVDWSPPPKPDPVPDSVDSGKPTSAHDRLDLQSPSKPNRPSKAPLTKPILKHRSISELLSFDLPTSPVFSPQDSGDESAQPDTPLSYPKPPCLPRTKSDTNITRPFRKHSPPRVSPPSRHPTVRASGAVRTSLSQDSTSSTSGSGSAERPTKRKHISFNTFVEQCIAIDKHSRQGSGRRAGFGFGDYADNELAYEDEDGEDDDDGYEEDREDNFFDEDDPLWLATHGGARPRRRHLNGSAIHSDSDSDDGAIEIRPSTYRHTNLGTPHAKKKATPRSKSASSSSSATTSTTTSSTSSSTGSRQRRKSASALMNGVYTPNLLSAAPETSAYRPRSMHPSQPDTPYRDRVTIAPIAPTLLKTTGAWEEGFGDEGGASDDGLWDYGVPTHGVNTRSDGNDDRSIKGASKFDEEPSSDGTPVELVYVPPFGSIYGYGAQTYWRNRRGETEDVEDEEEDETTADDAEEVKSQLTVLNQEEETPKQDSPLSEAEQYSPPPIPSIPTEFAPPVSRSPVPVVIIDSSADSDSTPSESDKLESRSNSSSSTSTTTTPVPVPASKFQQQEEEPGRGRGRSLSISPVGGSSSNNKSAAPPSSSSNSGLLSSRGRSQSCQDLQSFYGASVGTTAIQGGSERRGRSNMRGSTSSNSGTIRGINSSRSSHSSQSHSGGRGGGSVSPIINSSTSPIGGSLSPDGNDAKLSGGIGSACASGRMGGRERESRLLERNSSSSSVSSKATSVSGSGGDDKRGRDRGRRDIGSGSGSSTSPIAHTTGSLEETRGERGRGGRSARGGGGGRVSLSPQDVFDIESAPPPISSSPVTIGTTGIVNRKAKAKEGEELSTMPKETGITLNGAPAVGVCAPKMEMNASICSVSSEGSTATIVPTSNVVSPTHKAVAAKAHARGTPVVDVPSSTSERDRDREIQFEKEALDEAERWRKNVPTPSNSPVISMTAPRVVSSATTATATPTTPTSPPAHAATSEYSPIHVRTISSSSAHSSQSTPTSSSKYKAKPPSPIVPSPPHPALPSTSSSHAPGEVGPSGIFSSYGYGRSASTSLERASSGSRERSSPSSASSGSAAHANSSSGLRKEITPEREQERELAEARRGRNSSVATTKSLMSGGESWNEPTSSVLEVDGGYVSREREKGTIIDKAVGMVSSAGAYLKLWPGQGNQSNAGVGVGAGAGGPQ</sequence>
<evidence type="ECO:0000256" key="1">
    <source>
        <dbReference type="SAM" id="MobiDB-lite"/>
    </source>
</evidence>
<feature type="region of interest" description="Disordered" evidence="1">
    <location>
        <begin position="298"/>
        <end position="417"/>
    </location>
</feature>
<gene>
    <name evidence="3" type="ORF">D9756_002402</name>
</gene>
<name>A0A8H5GBQ4_9AGAR</name>
<dbReference type="PANTHER" id="PTHR28051:SF1">
    <property type="entry name" value="PROTEIN MTL1-RELATED"/>
    <property type="match status" value="1"/>
</dbReference>
<dbReference type="PANTHER" id="PTHR28051">
    <property type="entry name" value="PROTEIN MTL1-RELATED"/>
    <property type="match status" value="1"/>
</dbReference>
<feature type="compositionally biased region" description="Gly residues" evidence="1">
    <location>
        <begin position="883"/>
        <end position="893"/>
    </location>
</feature>
<dbReference type="GO" id="GO:0042149">
    <property type="term" value="P:cellular response to glucose starvation"/>
    <property type="evidence" value="ECO:0007669"/>
    <property type="project" value="TreeGrafter"/>
</dbReference>
<feature type="region of interest" description="Disordered" evidence="1">
    <location>
        <begin position="537"/>
        <end position="919"/>
    </location>
</feature>
<reference evidence="3 4" key="1">
    <citation type="journal article" date="2020" name="ISME J.">
        <title>Uncovering the hidden diversity of litter-decomposition mechanisms in mushroom-forming fungi.</title>
        <authorList>
            <person name="Floudas D."/>
            <person name="Bentzer J."/>
            <person name="Ahren D."/>
            <person name="Johansson T."/>
            <person name="Persson P."/>
            <person name="Tunlid A."/>
        </authorList>
    </citation>
    <scope>NUCLEOTIDE SEQUENCE [LARGE SCALE GENOMIC DNA]</scope>
    <source>
        <strain evidence="3 4">CBS 146.42</strain>
    </source>
</reference>
<feature type="compositionally biased region" description="Low complexity" evidence="1">
    <location>
        <begin position="379"/>
        <end position="404"/>
    </location>
</feature>
<feature type="compositionally biased region" description="Acidic residues" evidence="1">
    <location>
        <begin position="298"/>
        <end position="323"/>
    </location>
</feature>
<feature type="compositionally biased region" description="Acidic residues" evidence="1">
    <location>
        <begin position="549"/>
        <end position="565"/>
    </location>
</feature>
<feature type="compositionally biased region" description="Low complexity" evidence="1">
    <location>
        <begin position="673"/>
        <end position="707"/>
    </location>
</feature>
<feature type="compositionally biased region" description="Low complexity" evidence="1">
    <location>
        <begin position="234"/>
        <end position="249"/>
    </location>
</feature>
<feature type="compositionally biased region" description="Low complexity" evidence="1">
    <location>
        <begin position="1085"/>
        <end position="1103"/>
    </location>
</feature>
<organism evidence="3 4">
    <name type="scientific">Leucocoprinus leucothites</name>
    <dbReference type="NCBI Taxonomy" id="201217"/>
    <lineage>
        <taxon>Eukaryota</taxon>
        <taxon>Fungi</taxon>
        <taxon>Dikarya</taxon>
        <taxon>Basidiomycota</taxon>
        <taxon>Agaricomycotina</taxon>
        <taxon>Agaricomycetes</taxon>
        <taxon>Agaricomycetidae</taxon>
        <taxon>Agaricales</taxon>
        <taxon>Agaricineae</taxon>
        <taxon>Agaricaceae</taxon>
        <taxon>Leucocoprinus</taxon>
    </lineage>
</organism>
<feature type="compositionally biased region" description="Low complexity" evidence="1">
    <location>
        <begin position="822"/>
        <end position="837"/>
    </location>
</feature>
<feature type="compositionally biased region" description="Low complexity" evidence="1">
    <location>
        <begin position="641"/>
        <end position="650"/>
    </location>
</feature>
<feature type="compositionally biased region" description="Polar residues" evidence="1">
    <location>
        <begin position="738"/>
        <end position="753"/>
    </location>
</feature>
<feature type="region of interest" description="Disordered" evidence="1">
    <location>
        <begin position="1030"/>
        <end position="1226"/>
    </location>
</feature>
<feature type="region of interest" description="Disordered" evidence="1">
    <location>
        <begin position="993"/>
        <end position="1016"/>
    </location>
</feature>
<feature type="region of interest" description="Disordered" evidence="1">
    <location>
        <begin position="490"/>
        <end position="522"/>
    </location>
</feature>
<feature type="region of interest" description="Disordered" evidence="1">
    <location>
        <begin position="103"/>
        <end position="153"/>
    </location>
</feature>
<proteinExistence type="predicted"/>
<feature type="compositionally biased region" description="Low complexity" evidence="1">
    <location>
        <begin position="607"/>
        <end position="630"/>
    </location>
</feature>
<feature type="compositionally biased region" description="Basic and acidic residues" evidence="1">
    <location>
        <begin position="811"/>
        <end position="821"/>
    </location>
</feature>
<dbReference type="OrthoDB" id="5563539at2759"/>
<feature type="compositionally biased region" description="Pro residues" evidence="1">
    <location>
        <begin position="1108"/>
        <end position="1120"/>
    </location>
</feature>
<dbReference type="EMBL" id="JAACJO010000002">
    <property type="protein sequence ID" value="KAF5362007.1"/>
    <property type="molecule type" value="Genomic_DNA"/>
</dbReference>
<dbReference type="Proteomes" id="UP000559027">
    <property type="component" value="Unassembled WGS sequence"/>
</dbReference>
<evidence type="ECO:0000313" key="4">
    <source>
        <dbReference type="Proteomes" id="UP000559027"/>
    </source>
</evidence>
<feature type="domain" description="Nitrogen regulatory protein areA GATA-like" evidence="2">
    <location>
        <begin position="46"/>
        <end position="73"/>
    </location>
</feature>
<comment type="caution">
    <text evidence="3">The sequence shown here is derived from an EMBL/GenBank/DDBJ whole genome shotgun (WGS) entry which is preliminary data.</text>
</comment>
<feature type="compositionally biased region" description="Low complexity" evidence="1">
    <location>
        <begin position="754"/>
        <end position="765"/>
    </location>
</feature>
<feature type="compositionally biased region" description="Basic and acidic residues" evidence="1">
    <location>
        <begin position="1182"/>
        <end position="1201"/>
    </location>
</feature>
<feature type="compositionally biased region" description="Low complexity" evidence="1">
    <location>
        <begin position="1121"/>
        <end position="1130"/>
    </location>
</feature>
<evidence type="ECO:0000259" key="2">
    <source>
        <dbReference type="Pfam" id="PF08550"/>
    </source>
</evidence>
<dbReference type="InterPro" id="IPR013860">
    <property type="entry name" value="AreA_GATA"/>
</dbReference>
<feature type="compositionally biased region" description="Polar residues" evidence="1">
    <location>
        <begin position="1204"/>
        <end position="1213"/>
    </location>
</feature>
<evidence type="ECO:0000313" key="3">
    <source>
        <dbReference type="EMBL" id="KAF5362007.1"/>
    </source>
</evidence>
<feature type="compositionally biased region" description="Polar residues" evidence="1">
    <location>
        <begin position="775"/>
        <end position="784"/>
    </location>
</feature>
<feature type="region of interest" description="Disordered" evidence="1">
    <location>
        <begin position="169"/>
        <end position="258"/>
    </location>
</feature>
<dbReference type="GO" id="GO:0005773">
    <property type="term" value="C:vacuole"/>
    <property type="evidence" value="ECO:0007669"/>
    <property type="project" value="GOC"/>
</dbReference>
<accession>A0A8H5GBQ4</accession>
<dbReference type="InterPro" id="IPR052292">
    <property type="entry name" value="Glucose_repression_reg"/>
</dbReference>
<dbReference type="GO" id="GO:0007039">
    <property type="term" value="P:protein catabolic process in the vacuole"/>
    <property type="evidence" value="ECO:0007669"/>
    <property type="project" value="TreeGrafter"/>
</dbReference>
<feature type="compositionally biased region" description="Low complexity" evidence="1">
    <location>
        <begin position="1154"/>
        <end position="1181"/>
    </location>
</feature>
<feature type="compositionally biased region" description="Basic and acidic residues" evidence="1">
    <location>
        <begin position="841"/>
        <end position="854"/>
    </location>
</feature>
<feature type="compositionally biased region" description="Basic and acidic residues" evidence="1">
    <location>
        <begin position="497"/>
        <end position="512"/>
    </location>
</feature>
<feature type="compositionally biased region" description="Low complexity" evidence="1">
    <location>
        <begin position="859"/>
        <end position="872"/>
    </location>
</feature>
<feature type="compositionally biased region" description="Low complexity" evidence="1">
    <location>
        <begin position="1054"/>
        <end position="1076"/>
    </location>
</feature>
<keyword evidence="4" id="KW-1185">Reference proteome</keyword>